<evidence type="ECO:0000256" key="7">
    <source>
        <dbReference type="ARBA" id="ARBA00023268"/>
    </source>
</evidence>
<evidence type="ECO:0000256" key="5">
    <source>
        <dbReference type="ARBA" id="ARBA00022755"/>
    </source>
</evidence>
<keyword evidence="6 10" id="KW-0378">Hydrolase</keyword>
<proteinExistence type="inferred from homology"/>
<dbReference type="Gene3D" id="3.40.140.20">
    <property type="match status" value="2"/>
</dbReference>
<protein>
    <recommendedName>
        <fullName evidence="10">Bifunctional purine biosynthesis protein PurH</fullName>
    </recommendedName>
    <domain>
        <recommendedName>
            <fullName evidence="10">Phosphoribosylaminoimidazolecarboxamide formyltransferase</fullName>
            <ecNumber evidence="10">2.1.2.3</ecNumber>
        </recommendedName>
        <alternativeName>
            <fullName evidence="10">AICAR transformylase</fullName>
        </alternativeName>
    </domain>
    <domain>
        <recommendedName>
            <fullName evidence="10">IMP cyclohydrolase</fullName>
            <ecNumber evidence="10">3.5.4.10</ecNumber>
        </recommendedName>
        <alternativeName>
            <fullName evidence="10">ATIC</fullName>
        </alternativeName>
        <alternativeName>
            <fullName evidence="10">IMP synthase</fullName>
        </alternativeName>
        <alternativeName>
            <fullName evidence="10">Inosinicase</fullName>
        </alternativeName>
    </domain>
</protein>
<dbReference type="CDD" id="cd01421">
    <property type="entry name" value="IMPCH"/>
    <property type="match status" value="1"/>
</dbReference>
<keyword evidence="7 10" id="KW-0511">Multifunctional enzyme</keyword>
<dbReference type="FunFam" id="3.40.140.20:FF:000002">
    <property type="entry name" value="Bifunctional purine biosynthesis protein PurH"/>
    <property type="match status" value="1"/>
</dbReference>
<dbReference type="PROSITE" id="PS51855">
    <property type="entry name" value="MGS"/>
    <property type="match status" value="1"/>
</dbReference>
<dbReference type="Pfam" id="PF02142">
    <property type="entry name" value="MGS"/>
    <property type="match status" value="1"/>
</dbReference>
<dbReference type="Gene3D" id="3.40.50.1380">
    <property type="entry name" value="Methylglyoxal synthase-like domain"/>
    <property type="match status" value="1"/>
</dbReference>
<dbReference type="GO" id="GO:0005829">
    <property type="term" value="C:cytosol"/>
    <property type="evidence" value="ECO:0007669"/>
    <property type="project" value="TreeGrafter"/>
</dbReference>
<evidence type="ECO:0000259" key="11">
    <source>
        <dbReference type="PROSITE" id="PS51855"/>
    </source>
</evidence>
<dbReference type="Proteomes" id="UP000294865">
    <property type="component" value="Unassembled WGS sequence"/>
</dbReference>
<organism evidence="12 13">
    <name type="scientific">Macrococcoides canis</name>
    <dbReference type="NCBI Taxonomy" id="1855823"/>
    <lineage>
        <taxon>Bacteria</taxon>
        <taxon>Bacillati</taxon>
        <taxon>Bacillota</taxon>
        <taxon>Bacilli</taxon>
        <taxon>Bacillales</taxon>
        <taxon>Staphylococcaceae</taxon>
        <taxon>Macrococcoides</taxon>
    </lineage>
</organism>
<dbReference type="SMART" id="SM00851">
    <property type="entry name" value="MGS"/>
    <property type="match status" value="1"/>
</dbReference>
<evidence type="ECO:0000256" key="10">
    <source>
        <dbReference type="HAMAP-Rule" id="MF_00139"/>
    </source>
</evidence>
<dbReference type="PIRSF" id="PIRSF000414">
    <property type="entry name" value="AICARFT_IMPCHas"/>
    <property type="match status" value="1"/>
</dbReference>
<dbReference type="SUPFAM" id="SSF53927">
    <property type="entry name" value="Cytidine deaminase-like"/>
    <property type="match status" value="1"/>
</dbReference>
<accession>A0A4R6C2S9</accession>
<dbReference type="HAMAP" id="MF_00139">
    <property type="entry name" value="PurH"/>
    <property type="match status" value="1"/>
</dbReference>
<comment type="pathway">
    <text evidence="2 10">Purine metabolism; IMP biosynthesis via de novo pathway; 5-formamido-1-(5-phospho-D-ribosyl)imidazole-4-carboxamide from 5-amino-1-(5-phospho-D-ribosyl)imidazole-4-carboxamide (10-formyl THF route): step 1/1.</text>
</comment>
<comment type="caution">
    <text evidence="12">The sequence shown here is derived from an EMBL/GenBank/DDBJ whole genome shotgun (WGS) entry which is preliminary data.</text>
</comment>
<name>A0A4R6C2S9_9STAP</name>
<dbReference type="FunFam" id="3.40.140.20:FF:000001">
    <property type="entry name" value="Bifunctional purine biosynthesis protein PurH"/>
    <property type="match status" value="1"/>
</dbReference>
<keyword evidence="4 10" id="KW-0808">Transferase</keyword>
<keyword evidence="5 10" id="KW-0658">Purine biosynthesis</keyword>
<dbReference type="SUPFAM" id="SSF52335">
    <property type="entry name" value="Methylglyoxal synthase-like"/>
    <property type="match status" value="1"/>
</dbReference>
<evidence type="ECO:0000313" key="12">
    <source>
        <dbReference type="EMBL" id="TDM15276.1"/>
    </source>
</evidence>
<comment type="similarity">
    <text evidence="3 10">Belongs to the PurH family.</text>
</comment>
<dbReference type="UniPathway" id="UPA00074">
    <property type="reaction ID" value="UER00133"/>
</dbReference>
<evidence type="ECO:0000256" key="2">
    <source>
        <dbReference type="ARBA" id="ARBA00004954"/>
    </source>
</evidence>
<comment type="catalytic activity">
    <reaction evidence="8 10">
        <text>(6R)-10-formyltetrahydrofolate + 5-amino-1-(5-phospho-beta-D-ribosyl)imidazole-4-carboxamide = 5-formamido-1-(5-phospho-D-ribosyl)imidazole-4-carboxamide + (6S)-5,6,7,8-tetrahydrofolate</text>
        <dbReference type="Rhea" id="RHEA:22192"/>
        <dbReference type="ChEBI" id="CHEBI:57453"/>
        <dbReference type="ChEBI" id="CHEBI:58467"/>
        <dbReference type="ChEBI" id="CHEBI:58475"/>
        <dbReference type="ChEBI" id="CHEBI:195366"/>
        <dbReference type="EC" id="2.1.2.3"/>
    </reaction>
</comment>
<dbReference type="NCBIfam" id="TIGR00355">
    <property type="entry name" value="purH"/>
    <property type="match status" value="1"/>
</dbReference>
<dbReference type="GO" id="GO:0004643">
    <property type="term" value="F:phosphoribosylaminoimidazolecarboxamide formyltransferase activity"/>
    <property type="evidence" value="ECO:0007669"/>
    <property type="project" value="UniProtKB-UniRule"/>
</dbReference>
<comment type="domain">
    <text evidence="10">The IMP cyclohydrolase activity resides in the N-terminal region.</text>
</comment>
<dbReference type="GO" id="GO:0003937">
    <property type="term" value="F:IMP cyclohydrolase activity"/>
    <property type="evidence" value="ECO:0007669"/>
    <property type="project" value="UniProtKB-UniRule"/>
</dbReference>
<dbReference type="NCBIfam" id="NF002049">
    <property type="entry name" value="PRK00881.1"/>
    <property type="match status" value="1"/>
</dbReference>
<dbReference type="EMBL" id="SDQG01000008">
    <property type="protein sequence ID" value="TDM15276.1"/>
    <property type="molecule type" value="Genomic_DNA"/>
</dbReference>
<dbReference type="InterPro" id="IPR016193">
    <property type="entry name" value="Cytidine_deaminase-like"/>
</dbReference>
<comment type="catalytic activity">
    <reaction evidence="9 10">
        <text>IMP + H2O = 5-formamido-1-(5-phospho-D-ribosyl)imidazole-4-carboxamide</text>
        <dbReference type="Rhea" id="RHEA:18445"/>
        <dbReference type="ChEBI" id="CHEBI:15377"/>
        <dbReference type="ChEBI" id="CHEBI:58053"/>
        <dbReference type="ChEBI" id="CHEBI:58467"/>
        <dbReference type="EC" id="3.5.4.10"/>
    </reaction>
</comment>
<sequence length="492" mass="53850">MRKALLSVSDKTGIIPFAQRLTELDFELYSTGGTKKALEDNNIPVKSVSELTNFPEIMDGRVKTLHPNIHGGILADRNNPEHVKAMETHGIAPLDLVVVNLYPFEATVANPDVTEMDAIENIDIGGPTMLRSSAKNFKHVITVVDPADYDVVIDKLKSDTLDEAFRKQLMIKVFTHTNQYDAAIVNFFSDNTSSLRYGENPHQKARFIKTDAKPNTLAGARVLHGKPLSFNNIKDADATLFLVKQFDMPAAVAVKHMNPCGVGTGEVISEAFQNAYDADSQSIFGGIVALNREVDKETAEKMHAIFLEVIIAPKFSDAALEILTAKKNIRLLEIDMGTDKGEEEFVSVSGGYLVQDKDLLNVTRDDMRVVTETKPTEAQWKAIELGWKVVKSVKSNAIVLANDKQTVGIGAGQMNRVGAAKIAIERAIEINENVALASDGFFPMSDTVETAHAAGIKCIVQPGGSIKDQDSIDKANEFGIAMVMTDVRHFKH</sequence>
<feature type="domain" description="MGS-like" evidence="11">
    <location>
        <begin position="1"/>
        <end position="144"/>
    </location>
</feature>
<dbReference type="AlphaFoldDB" id="A0A4R6C2S9"/>
<dbReference type="PANTHER" id="PTHR11692:SF0">
    <property type="entry name" value="BIFUNCTIONAL PURINE BIOSYNTHESIS PROTEIN ATIC"/>
    <property type="match status" value="1"/>
</dbReference>
<dbReference type="InterPro" id="IPR036914">
    <property type="entry name" value="MGS-like_dom_sf"/>
</dbReference>
<dbReference type="SMART" id="SM00798">
    <property type="entry name" value="AICARFT_IMPCHas"/>
    <property type="match status" value="1"/>
</dbReference>
<dbReference type="InterPro" id="IPR011607">
    <property type="entry name" value="MGS-like_dom"/>
</dbReference>
<dbReference type="Pfam" id="PF01808">
    <property type="entry name" value="AICARFT_IMPCHas"/>
    <property type="match status" value="1"/>
</dbReference>
<reference evidence="12 13" key="1">
    <citation type="submission" date="2019-01" db="EMBL/GenBank/DDBJ databases">
        <title>Draft genome sequences of Macrococcus caseolyticus, Macrococcus canis, Macrococcus bohemicus and Macrococcus goetzii.</title>
        <authorList>
            <person name="Mazhar S."/>
            <person name="Altermann E."/>
            <person name="Hill C."/>
            <person name="Mcauliffe O."/>
        </authorList>
    </citation>
    <scope>NUCLEOTIDE SEQUENCE [LARGE SCALE GENOMIC DNA]</scope>
    <source>
        <strain evidence="12 13">DPC7162</strain>
    </source>
</reference>
<evidence type="ECO:0000256" key="1">
    <source>
        <dbReference type="ARBA" id="ARBA00004844"/>
    </source>
</evidence>
<evidence type="ECO:0000256" key="9">
    <source>
        <dbReference type="ARBA" id="ARBA00050687"/>
    </source>
</evidence>
<evidence type="ECO:0000313" key="13">
    <source>
        <dbReference type="Proteomes" id="UP000294865"/>
    </source>
</evidence>
<dbReference type="GO" id="GO:0006189">
    <property type="term" value="P:'de novo' IMP biosynthetic process"/>
    <property type="evidence" value="ECO:0007669"/>
    <property type="project" value="UniProtKB-UniRule"/>
</dbReference>
<evidence type="ECO:0000256" key="4">
    <source>
        <dbReference type="ARBA" id="ARBA00022679"/>
    </source>
</evidence>
<evidence type="ECO:0000256" key="6">
    <source>
        <dbReference type="ARBA" id="ARBA00022801"/>
    </source>
</evidence>
<dbReference type="RefSeq" id="WP_133420325.1">
    <property type="nucleotide sequence ID" value="NZ_SDGR01000001.1"/>
</dbReference>
<dbReference type="EC" id="3.5.4.10" evidence="10"/>
<evidence type="ECO:0000256" key="3">
    <source>
        <dbReference type="ARBA" id="ARBA00007667"/>
    </source>
</evidence>
<dbReference type="InterPro" id="IPR002695">
    <property type="entry name" value="PurH-like"/>
</dbReference>
<evidence type="ECO:0000256" key="8">
    <source>
        <dbReference type="ARBA" id="ARBA00050488"/>
    </source>
</evidence>
<gene>
    <name evidence="10 12" type="primary">purH</name>
    <name evidence="12" type="ORF">ETI04_10285</name>
</gene>
<dbReference type="InterPro" id="IPR024051">
    <property type="entry name" value="AICAR_Tfase_dup_dom_sf"/>
</dbReference>
<dbReference type="FunFam" id="3.40.50.1380:FF:000001">
    <property type="entry name" value="Bifunctional purine biosynthesis protein PurH"/>
    <property type="match status" value="1"/>
</dbReference>
<comment type="pathway">
    <text evidence="1 10">Purine metabolism; IMP biosynthesis via de novo pathway; IMP from 5-formamido-1-(5-phospho-D-ribosyl)imidazole-4-carboxamide: step 1/1.</text>
</comment>
<dbReference type="PANTHER" id="PTHR11692">
    <property type="entry name" value="BIFUNCTIONAL PURINE BIOSYNTHESIS PROTEIN PURH"/>
    <property type="match status" value="1"/>
</dbReference>
<dbReference type="EC" id="2.1.2.3" evidence="10"/>